<dbReference type="Proteomes" id="UP001174229">
    <property type="component" value="Unassembled WGS sequence"/>
</dbReference>
<dbReference type="AlphaFoldDB" id="A0AAW6YQR6"/>
<gene>
    <name evidence="1" type="ORF">OWO78_06530</name>
</gene>
<proteinExistence type="predicted"/>
<dbReference type="RefSeq" id="WP_002163537.1">
    <property type="nucleotide sequence ID" value="NZ_JAPNPC010000001.1"/>
</dbReference>
<name>A0AAW6YQR6_9BACI</name>
<comment type="caution">
    <text evidence="1">The sequence shown here is derived from an EMBL/GenBank/DDBJ whole genome shotgun (WGS) entry which is preliminary data.</text>
</comment>
<protein>
    <submittedName>
        <fullName evidence="1">Uncharacterized protein</fullName>
    </submittedName>
</protein>
<organism evidence="1 2">
    <name type="scientific">Bacillus pacificus</name>
    <dbReference type="NCBI Taxonomy" id="2026187"/>
    <lineage>
        <taxon>Bacteria</taxon>
        <taxon>Bacillati</taxon>
        <taxon>Bacillota</taxon>
        <taxon>Bacilli</taxon>
        <taxon>Bacillales</taxon>
        <taxon>Bacillaceae</taxon>
        <taxon>Bacillus</taxon>
        <taxon>Bacillus cereus group</taxon>
    </lineage>
</organism>
<sequence>MKNYELIFNEINKVKESSKNACQYDKIIKESENINELRKLSSAIKNPRPTTYCFS</sequence>
<dbReference type="EMBL" id="JAPNPE010000002">
    <property type="protein sequence ID" value="MDK7391093.1"/>
    <property type="molecule type" value="Genomic_DNA"/>
</dbReference>
<accession>A0AAW6YQR6</accession>
<evidence type="ECO:0000313" key="1">
    <source>
        <dbReference type="EMBL" id="MDK7391093.1"/>
    </source>
</evidence>
<reference evidence="1" key="1">
    <citation type="submission" date="2022-11" db="EMBL/GenBank/DDBJ databases">
        <title>WGS-based characterization of Bacillus cereus isolated from food &amp; feed additives.</title>
        <authorList>
            <person name="Bogaerts B."/>
            <person name="Fraiture M.-A."/>
            <person name="Roosens N.H.C."/>
            <person name="De Keersmaecker S.C.J."/>
            <person name="Vanneste K."/>
        </authorList>
    </citation>
    <scope>NUCLEOTIDE SEQUENCE</scope>
    <source>
        <strain evidence="1">74.2</strain>
    </source>
</reference>
<evidence type="ECO:0000313" key="2">
    <source>
        <dbReference type="Proteomes" id="UP001174229"/>
    </source>
</evidence>